<feature type="transmembrane region" description="Helical" evidence="6">
    <location>
        <begin position="205"/>
        <end position="230"/>
    </location>
</feature>
<evidence type="ECO:0000259" key="7">
    <source>
        <dbReference type="Pfam" id="PF09924"/>
    </source>
</evidence>
<name>A0ABP7U711_9SPHN</name>
<feature type="transmembrane region" description="Helical" evidence="6">
    <location>
        <begin position="87"/>
        <end position="106"/>
    </location>
</feature>
<feature type="transmembrane region" description="Helical" evidence="6">
    <location>
        <begin position="398"/>
        <end position="416"/>
    </location>
</feature>
<feature type="transmembrane region" description="Helical" evidence="6">
    <location>
        <begin position="495"/>
        <end position="515"/>
    </location>
</feature>
<keyword evidence="9" id="KW-1185">Reference proteome</keyword>
<evidence type="ECO:0000256" key="4">
    <source>
        <dbReference type="ARBA" id="ARBA00022989"/>
    </source>
</evidence>
<dbReference type="Pfam" id="PF09924">
    <property type="entry name" value="LPG_synthase_C"/>
    <property type="match status" value="1"/>
</dbReference>
<dbReference type="Proteomes" id="UP001424459">
    <property type="component" value="Unassembled WGS sequence"/>
</dbReference>
<feature type="transmembrane region" description="Helical" evidence="6">
    <location>
        <begin position="126"/>
        <end position="151"/>
    </location>
</feature>
<comment type="caution">
    <text evidence="8">The sequence shown here is derived from an EMBL/GenBank/DDBJ whole genome shotgun (WGS) entry which is preliminary data.</text>
</comment>
<evidence type="ECO:0000313" key="9">
    <source>
        <dbReference type="Proteomes" id="UP001424459"/>
    </source>
</evidence>
<dbReference type="RefSeq" id="WP_344696658.1">
    <property type="nucleotide sequence ID" value="NZ_BAABBR010000001.1"/>
</dbReference>
<dbReference type="EMBL" id="BAABBR010000001">
    <property type="protein sequence ID" value="GAA4037093.1"/>
    <property type="molecule type" value="Genomic_DNA"/>
</dbReference>
<organism evidence="8 9">
    <name type="scientific">Sphingomonas rosea</name>
    <dbReference type="NCBI Taxonomy" id="335605"/>
    <lineage>
        <taxon>Bacteria</taxon>
        <taxon>Pseudomonadati</taxon>
        <taxon>Pseudomonadota</taxon>
        <taxon>Alphaproteobacteria</taxon>
        <taxon>Sphingomonadales</taxon>
        <taxon>Sphingomonadaceae</taxon>
        <taxon>Sphingomonas</taxon>
    </lineage>
</organism>
<evidence type="ECO:0000256" key="6">
    <source>
        <dbReference type="SAM" id="Phobius"/>
    </source>
</evidence>
<gene>
    <name evidence="8" type="primary">mprF</name>
    <name evidence="8" type="ORF">GCM10022281_17150</name>
</gene>
<feature type="transmembrane region" description="Helical" evidence="6">
    <location>
        <begin position="324"/>
        <end position="350"/>
    </location>
</feature>
<evidence type="ECO:0000256" key="3">
    <source>
        <dbReference type="ARBA" id="ARBA00022692"/>
    </source>
</evidence>
<keyword evidence="5 6" id="KW-0472">Membrane</keyword>
<dbReference type="InterPro" id="IPR051211">
    <property type="entry name" value="PG_lysyltransferase"/>
</dbReference>
<feature type="transmembrane region" description="Helical" evidence="6">
    <location>
        <begin position="362"/>
        <end position="386"/>
    </location>
</feature>
<evidence type="ECO:0000256" key="1">
    <source>
        <dbReference type="ARBA" id="ARBA00004651"/>
    </source>
</evidence>
<keyword evidence="3 6" id="KW-0812">Transmembrane</keyword>
<dbReference type="SUPFAM" id="SSF55729">
    <property type="entry name" value="Acyl-CoA N-acyltransferases (Nat)"/>
    <property type="match status" value="1"/>
</dbReference>
<accession>A0ABP7U711</accession>
<evidence type="ECO:0000256" key="5">
    <source>
        <dbReference type="ARBA" id="ARBA00023136"/>
    </source>
</evidence>
<feature type="transmembrane region" description="Helical" evidence="6">
    <location>
        <begin position="158"/>
        <end position="185"/>
    </location>
</feature>
<feature type="transmembrane region" description="Helical" evidence="6">
    <location>
        <begin position="53"/>
        <end position="75"/>
    </location>
</feature>
<proteinExistence type="predicted"/>
<keyword evidence="4 6" id="KW-1133">Transmembrane helix</keyword>
<dbReference type="InterPro" id="IPR024320">
    <property type="entry name" value="LPG_synthase_C"/>
</dbReference>
<reference evidence="9" key="1">
    <citation type="journal article" date="2019" name="Int. J. Syst. Evol. Microbiol.">
        <title>The Global Catalogue of Microorganisms (GCM) 10K type strain sequencing project: providing services to taxonomists for standard genome sequencing and annotation.</title>
        <authorList>
            <consortium name="The Broad Institute Genomics Platform"/>
            <consortium name="The Broad Institute Genome Sequencing Center for Infectious Disease"/>
            <person name="Wu L."/>
            <person name="Ma J."/>
        </authorList>
    </citation>
    <scope>NUCLEOTIDE SEQUENCE [LARGE SCALE GENOMIC DNA]</scope>
    <source>
        <strain evidence="9">JCM 17564</strain>
    </source>
</reference>
<feature type="transmembrane region" description="Helical" evidence="6">
    <location>
        <begin position="452"/>
        <end position="475"/>
    </location>
</feature>
<dbReference type="InterPro" id="IPR016181">
    <property type="entry name" value="Acyl_CoA_acyltransferase"/>
</dbReference>
<dbReference type="PANTHER" id="PTHR34697">
    <property type="entry name" value="PHOSPHATIDYLGLYCEROL LYSYLTRANSFERASE"/>
    <property type="match status" value="1"/>
</dbReference>
<feature type="transmembrane region" description="Helical" evidence="6">
    <location>
        <begin position="12"/>
        <end position="33"/>
    </location>
</feature>
<dbReference type="PANTHER" id="PTHR34697:SF2">
    <property type="entry name" value="PHOSPHATIDYLGLYCEROL LYSYLTRANSFERASE"/>
    <property type="match status" value="1"/>
</dbReference>
<sequence length="871" mass="92362">MIPGWWNRHRGALTVAAVALVAVLAFAAIHRLIATIRFADVRAAVERIGLARLVAALALTACSYLALTAYDVLALRAIGRPLPWPTAALASFTSYTLSHNLGLSLLTGGSVRMRIYTRAGLRPGEVAQVILLASLAFWGGVVLLAGTALLLRHRSLDVAGLLVPTTTQHLVGALLVVGCAALLLLGGRRGKAVTVLGWTLPLAPAPVALAQVGIAVIDLAAATAALFMLVPGLAAHAFPLFFLAYALAMIVALVTHVPGGIGVFEAVLLALGPSDKAALLAAVIAYRIIYYLIPLGAALAILILREGRNVARPIARGVGVARGIASAVAPTALSLLAFAAGCVLLASSALPALPERLHLLSGIIPLSLIEASHLGTSLIGTILLLLAPGLYRRLDGAAWLASILLMAGAILSLAKGLDYEEASILTAVAALLHWLRPAFYRRTRLTAETLSGGWLTAAALSIAASVWIGLFAYRHVAYQDSLWWRFALHADSSRFLRASLVASATLVTLSLWHLLRAPTASAGRRAIDPATLASALGYATRTDAMLALTGDKSFVEAPSGEAFAMYGVAGKTWVVMGDPVGRPEEWPALLWQMRAAADAGSGHLLLYEISPQSLGLAVELGLAIIKFGEEAVVELPGFDLATPALRSVRRASRHAAKAGAAFRVVAAAEVPALLPRLRGVSDEWLRAKDGREKSFSLGAFDEDYLSKFDCALVERDGEILAFANVWKTAGRQELSVDLMRHRSDIPQGTMDLLFAGLMEWGREAGYARFSLGMAPLTGIDARALAPRWAKVLAFLSQHGERFYGFRGLRAYKAKFNPVWEPRYLAGPPGLAMMAALIDLSRLIGRERAEPLPQPNRNVSCPSPQRMAAAAI</sequence>
<feature type="transmembrane region" description="Helical" evidence="6">
    <location>
        <begin position="277"/>
        <end position="304"/>
    </location>
</feature>
<keyword evidence="2" id="KW-1003">Cell membrane</keyword>
<protein>
    <submittedName>
        <fullName evidence="8">Bifunctional lysylphosphatidylglycerol flippase/synthetase MprF</fullName>
    </submittedName>
</protein>
<feature type="domain" description="Phosphatidylglycerol lysyltransferase C-terminal" evidence="7">
    <location>
        <begin position="541"/>
        <end position="825"/>
    </location>
</feature>
<dbReference type="NCBIfam" id="NF033480">
    <property type="entry name" value="bifunc_MprF"/>
    <property type="match status" value="1"/>
</dbReference>
<evidence type="ECO:0000256" key="2">
    <source>
        <dbReference type="ARBA" id="ARBA00022475"/>
    </source>
</evidence>
<evidence type="ECO:0000313" key="8">
    <source>
        <dbReference type="EMBL" id="GAA4037093.1"/>
    </source>
</evidence>
<comment type="subcellular location">
    <subcellularLocation>
        <location evidence="1">Cell membrane</location>
        <topology evidence="1">Multi-pass membrane protein</topology>
    </subcellularLocation>
</comment>